<evidence type="ECO:0000313" key="2">
    <source>
        <dbReference type="Proteomes" id="UP001056120"/>
    </source>
</evidence>
<reference evidence="1 2" key="2">
    <citation type="journal article" date="2022" name="Mol. Ecol. Resour.">
        <title>The genomes of chicory, endive, great burdock and yacon provide insights into Asteraceae paleo-polyploidization history and plant inulin production.</title>
        <authorList>
            <person name="Fan W."/>
            <person name="Wang S."/>
            <person name="Wang H."/>
            <person name="Wang A."/>
            <person name="Jiang F."/>
            <person name="Liu H."/>
            <person name="Zhao H."/>
            <person name="Xu D."/>
            <person name="Zhang Y."/>
        </authorList>
    </citation>
    <scope>NUCLEOTIDE SEQUENCE [LARGE SCALE GENOMIC DNA]</scope>
    <source>
        <strain evidence="2">cv. Yunnan</strain>
        <tissue evidence="1">Leaves</tissue>
    </source>
</reference>
<reference evidence="2" key="1">
    <citation type="journal article" date="2022" name="Mol. Ecol. Resour.">
        <title>The genomes of chicory, endive, great burdock and yacon provide insights into Asteraceae palaeo-polyploidization history and plant inulin production.</title>
        <authorList>
            <person name="Fan W."/>
            <person name="Wang S."/>
            <person name="Wang H."/>
            <person name="Wang A."/>
            <person name="Jiang F."/>
            <person name="Liu H."/>
            <person name="Zhao H."/>
            <person name="Xu D."/>
            <person name="Zhang Y."/>
        </authorList>
    </citation>
    <scope>NUCLEOTIDE SEQUENCE [LARGE SCALE GENOMIC DNA]</scope>
    <source>
        <strain evidence="2">cv. Yunnan</strain>
    </source>
</reference>
<comment type="caution">
    <text evidence="1">The sequence shown here is derived from an EMBL/GenBank/DDBJ whole genome shotgun (WGS) entry which is preliminary data.</text>
</comment>
<dbReference type="EMBL" id="CM042019">
    <property type="protein sequence ID" value="KAI3825955.1"/>
    <property type="molecule type" value="Genomic_DNA"/>
</dbReference>
<organism evidence="1 2">
    <name type="scientific">Smallanthus sonchifolius</name>
    <dbReference type="NCBI Taxonomy" id="185202"/>
    <lineage>
        <taxon>Eukaryota</taxon>
        <taxon>Viridiplantae</taxon>
        <taxon>Streptophyta</taxon>
        <taxon>Embryophyta</taxon>
        <taxon>Tracheophyta</taxon>
        <taxon>Spermatophyta</taxon>
        <taxon>Magnoliopsida</taxon>
        <taxon>eudicotyledons</taxon>
        <taxon>Gunneridae</taxon>
        <taxon>Pentapetalae</taxon>
        <taxon>asterids</taxon>
        <taxon>campanulids</taxon>
        <taxon>Asterales</taxon>
        <taxon>Asteraceae</taxon>
        <taxon>Asteroideae</taxon>
        <taxon>Heliantheae alliance</taxon>
        <taxon>Millerieae</taxon>
        <taxon>Smallanthus</taxon>
    </lineage>
</organism>
<sequence length="80" mass="8863">MMSTNGKGDSPVPDSNSRYPAQVHQSSDLGHRRSTTISMKIAIEGCMHGDLDNVYATLLHLQEVERTKIDLLICCGDFQK</sequence>
<name>A0ACB9K152_9ASTR</name>
<accession>A0ACB9K152</accession>
<evidence type="ECO:0000313" key="1">
    <source>
        <dbReference type="EMBL" id="KAI3825955.1"/>
    </source>
</evidence>
<dbReference type="Proteomes" id="UP001056120">
    <property type="component" value="Linkage Group LG02"/>
</dbReference>
<gene>
    <name evidence="1" type="ORF">L1987_07727</name>
</gene>
<keyword evidence="2" id="KW-1185">Reference proteome</keyword>
<protein>
    <submittedName>
        <fullName evidence="1">Uncharacterized protein</fullName>
    </submittedName>
</protein>
<proteinExistence type="predicted"/>